<proteinExistence type="predicted"/>
<protein>
    <recommendedName>
        <fullName evidence="4">RDD family protein</fullName>
    </recommendedName>
</protein>
<dbReference type="Proteomes" id="UP000070138">
    <property type="component" value="Unassembled WGS sequence"/>
</dbReference>
<keyword evidence="3" id="KW-1185">Reference proteome</keyword>
<evidence type="ECO:0008006" key="4">
    <source>
        <dbReference type="Google" id="ProtNLM"/>
    </source>
</evidence>
<sequence length="83" mass="9543">MYFILCEVFGNSVTIGKEVLKIRTISVSGKQLKLKNRIYLTLLKILSIIFWPISATVFLINGFTIEDGLCYTKTVEKQYHLLN</sequence>
<evidence type="ECO:0000256" key="1">
    <source>
        <dbReference type="SAM" id="Phobius"/>
    </source>
</evidence>
<gene>
    <name evidence="2" type="ORF">LS48_05445</name>
</gene>
<reference evidence="3" key="1">
    <citation type="submission" date="2014-10" db="EMBL/GenBank/DDBJ databases">
        <title>Genome sequencing of Vitellibacter sp. D-24.</title>
        <authorList>
            <person name="Thevarajoo S."/>
            <person name="Selvaratnam C."/>
            <person name="Goh K.M."/>
            <person name="Chong C.S."/>
        </authorList>
    </citation>
    <scope>NUCLEOTIDE SEQUENCE [LARGE SCALE GENOMIC DNA]</scope>
    <source>
        <strain evidence="3">D-24</strain>
    </source>
</reference>
<accession>A0A137RIC0</accession>
<reference evidence="2 3" key="2">
    <citation type="journal article" date="2016" name="Int. J. Syst. Evol. Microbiol.">
        <title>Vitellibacter aquimaris sp. nov., a marine bacterium isolated from seawater.</title>
        <authorList>
            <person name="Thevarajoo S."/>
            <person name="Selvaratnam C."/>
            <person name="Goh K.M."/>
            <person name="Hong K.W."/>
            <person name="Chan X.Y."/>
            <person name="Chan K.G."/>
            <person name="Chong C.S."/>
        </authorList>
    </citation>
    <scope>NUCLEOTIDE SEQUENCE [LARGE SCALE GENOMIC DNA]</scope>
    <source>
        <strain evidence="2 3">D-24</strain>
    </source>
</reference>
<keyword evidence="1" id="KW-1133">Transmembrane helix</keyword>
<keyword evidence="1" id="KW-0472">Membrane</keyword>
<evidence type="ECO:0000313" key="2">
    <source>
        <dbReference type="EMBL" id="KXN99926.1"/>
    </source>
</evidence>
<dbReference type="AlphaFoldDB" id="A0A137RIC0"/>
<feature type="transmembrane region" description="Helical" evidence="1">
    <location>
        <begin position="38"/>
        <end position="60"/>
    </location>
</feature>
<keyword evidence="1" id="KW-0812">Transmembrane</keyword>
<name>A0A137RIC0_9FLAO</name>
<dbReference type="STRING" id="1548749.LS48_05445"/>
<dbReference type="EMBL" id="JRWG01000003">
    <property type="protein sequence ID" value="KXN99926.1"/>
    <property type="molecule type" value="Genomic_DNA"/>
</dbReference>
<evidence type="ECO:0000313" key="3">
    <source>
        <dbReference type="Proteomes" id="UP000070138"/>
    </source>
</evidence>
<organism evidence="2 3">
    <name type="scientific">Aequorivita aquimaris</name>
    <dbReference type="NCBI Taxonomy" id="1548749"/>
    <lineage>
        <taxon>Bacteria</taxon>
        <taxon>Pseudomonadati</taxon>
        <taxon>Bacteroidota</taxon>
        <taxon>Flavobacteriia</taxon>
        <taxon>Flavobacteriales</taxon>
        <taxon>Flavobacteriaceae</taxon>
        <taxon>Aequorivita</taxon>
    </lineage>
</organism>
<comment type="caution">
    <text evidence="2">The sequence shown here is derived from an EMBL/GenBank/DDBJ whole genome shotgun (WGS) entry which is preliminary data.</text>
</comment>